<comment type="similarity">
    <text evidence="2">Belongs to the Orn/Lys/Arg decarboxylase class-I family.</text>
</comment>
<dbReference type="PANTHER" id="PTHR43277:SF4">
    <property type="entry name" value="ARGININE DECARBOXYLASE"/>
    <property type="match status" value="1"/>
</dbReference>
<dbReference type="AlphaFoldDB" id="A0A5B8MCH6"/>
<dbReference type="InterPro" id="IPR015424">
    <property type="entry name" value="PyrdxlP-dep_Trfase"/>
</dbReference>
<dbReference type="Pfam" id="PF01276">
    <property type="entry name" value="OKR_DC_1"/>
    <property type="match status" value="1"/>
</dbReference>
<dbReference type="GO" id="GO:0016740">
    <property type="term" value="F:transferase activity"/>
    <property type="evidence" value="ECO:0007669"/>
    <property type="project" value="UniProtKB-KW"/>
</dbReference>
<dbReference type="Gene3D" id="3.90.100.10">
    <property type="entry name" value="Orn/Lys/Arg decarboxylase, C-terminal domain"/>
    <property type="match status" value="1"/>
</dbReference>
<dbReference type="Proteomes" id="UP000316726">
    <property type="component" value="Chromosome 1"/>
</dbReference>
<dbReference type="InterPro" id="IPR052357">
    <property type="entry name" value="Orn_Lys_Arg_decarboxylase-I"/>
</dbReference>
<keyword evidence="8" id="KW-1185">Reference proteome</keyword>
<reference evidence="7 8" key="1">
    <citation type="submission" date="2018-07" db="EMBL/GenBank/DDBJ databases">
        <title>The complete nuclear genome of the prasinophyte Chloropicon primus (CCMP1205).</title>
        <authorList>
            <person name="Pombert J.-F."/>
            <person name="Otis C."/>
            <person name="Turmel M."/>
            <person name="Lemieux C."/>
        </authorList>
    </citation>
    <scope>NUCLEOTIDE SEQUENCE [LARGE SCALE GENOMIC DNA]</scope>
    <source>
        <strain evidence="7 8">CCMP1205</strain>
    </source>
</reference>
<gene>
    <name evidence="7" type="ORF">A3770_01p03490</name>
</gene>
<dbReference type="InterPro" id="IPR008286">
    <property type="entry name" value="Prn/Lys/Arg_de-COase_C"/>
</dbReference>
<evidence type="ECO:0000256" key="4">
    <source>
        <dbReference type="ARBA" id="ARBA00022898"/>
    </source>
</evidence>
<comment type="cofactor">
    <cofactor evidence="1">
        <name>pyridoxal 5'-phosphate</name>
        <dbReference type="ChEBI" id="CHEBI:597326"/>
    </cofactor>
</comment>
<keyword evidence="3" id="KW-0210">Decarboxylase</keyword>
<dbReference type="EMBL" id="CP031034">
    <property type="protein sequence ID" value="QDZ17831.1"/>
    <property type="molecule type" value="Genomic_DNA"/>
</dbReference>
<evidence type="ECO:0000256" key="5">
    <source>
        <dbReference type="ARBA" id="ARBA00023239"/>
    </source>
</evidence>
<evidence type="ECO:0000313" key="7">
    <source>
        <dbReference type="EMBL" id="QDZ17831.1"/>
    </source>
</evidence>
<evidence type="ECO:0000256" key="3">
    <source>
        <dbReference type="ARBA" id="ARBA00022793"/>
    </source>
</evidence>
<dbReference type="InterPro" id="IPR015421">
    <property type="entry name" value="PyrdxlP-dep_Trfase_major"/>
</dbReference>
<keyword evidence="5" id="KW-0456">Lyase</keyword>
<dbReference type="PROSITE" id="PS00703">
    <property type="entry name" value="OKR_DC_1"/>
    <property type="match status" value="1"/>
</dbReference>
<evidence type="ECO:0000259" key="6">
    <source>
        <dbReference type="PROSITE" id="PS00703"/>
    </source>
</evidence>
<evidence type="ECO:0000313" key="8">
    <source>
        <dbReference type="Proteomes" id="UP000316726"/>
    </source>
</evidence>
<dbReference type="SUPFAM" id="SSF55904">
    <property type="entry name" value="Ornithine decarboxylase C-terminal domain"/>
    <property type="match status" value="1"/>
</dbReference>
<dbReference type="Gene3D" id="3.40.640.10">
    <property type="entry name" value="Type I PLP-dependent aspartate aminotransferase-like (Major domain)"/>
    <property type="match status" value="1"/>
</dbReference>
<protein>
    <submittedName>
        <fullName evidence="7">Pyridoxal phosphate-dependent transferase</fullName>
    </submittedName>
</protein>
<dbReference type="PANTHER" id="PTHR43277">
    <property type="entry name" value="ARGININE DECARBOXYLASE"/>
    <property type="match status" value="1"/>
</dbReference>
<keyword evidence="7" id="KW-0808">Transferase</keyword>
<proteinExistence type="inferred from homology"/>
<feature type="domain" description="Orn/Lys/Arg decarboxylases family 1 pyridoxal-P attachment site" evidence="6">
    <location>
        <begin position="220"/>
        <end position="234"/>
    </location>
</feature>
<keyword evidence="4" id="KW-0663">Pyridoxal phosphate</keyword>
<name>A0A5B8MCH6_9CHLO</name>
<dbReference type="OrthoDB" id="5978656at2759"/>
<dbReference type="GO" id="GO:0016831">
    <property type="term" value="F:carboxy-lyase activity"/>
    <property type="evidence" value="ECO:0007669"/>
    <property type="project" value="UniProtKB-KW"/>
</dbReference>
<dbReference type="InterPro" id="IPR036633">
    <property type="entry name" value="Prn/Lys/Arg_de-COase_C_sf"/>
</dbReference>
<evidence type="ECO:0000256" key="1">
    <source>
        <dbReference type="ARBA" id="ARBA00001933"/>
    </source>
</evidence>
<evidence type="ECO:0000256" key="2">
    <source>
        <dbReference type="ARBA" id="ARBA00010671"/>
    </source>
</evidence>
<sequence length="492" mass="52532">MSRTPLASGVAERGMRREIPFHMPGHQRGRIVHPVMRELAKDVLRFDTTEVKGLDYLSTPSGIIQEAQSLASEAFGADRSWFLVNGTTVGIHAAVMSVVRGEGDSIVLSRDCHQSAFSALVLSGAVPVWAKPDYNEGFGFATASAGGVREALEGCDEPPAGVLLVSPNYYGVCADVSEVARACHHGQQVPLLVDEAHGSHFAFHERFPPSSLESGADLVVQSTHKTLGAMTQASMLHVKGERVSSDSICTSLQVLQSSSPSYILMSSLDAARAQASMASDYCDGEPGSEQKFSRVVEDSLGAKEEINRIPGLQVLGGRGVDPLRLTVCVAQLGHNGFDVSSILEERHGIVPELANEKCVVFILTLSTTLQDLEQLTRALRDVASSSRRAQSGRDACSSEDSSGLASVFDSPQVLSPREAFFSNQRRVDIGNAVGQISAETVCPYPPGIPILCPGERITRDALEFLQTFKSSGGYVTGCSDATLSSILIVVNR</sequence>
<dbReference type="STRING" id="1764295.A0A5B8MCH6"/>
<accession>A0A5B8MCH6</accession>
<dbReference type="SUPFAM" id="SSF53383">
    <property type="entry name" value="PLP-dependent transferases"/>
    <property type="match status" value="1"/>
</dbReference>
<dbReference type="Pfam" id="PF03711">
    <property type="entry name" value="OKR_DC_1_C"/>
    <property type="match status" value="1"/>
</dbReference>
<organism evidence="7 8">
    <name type="scientific">Chloropicon primus</name>
    <dbReference type="NCBI Taxonomy" id="1764295"/>
    <lineage>
        <taxon>Eukaryota</taxon>
        <taxon>Viridiplantae</taxon>
        <taxon>Chlorophyta</taxon>
        <taxon>Chloropicophyceae</taxon>
        <taxon>Chloropicales</taxon>
        <taxon>Chloropicaceae</taxon>
        <taxon>Chloropicon</taxon>
    </lineage>
</organism>
<dbReference type="InterPro" id="IPR000310">
    <property type="entry name" value="Orn/Lys/Arg_deCO2ase_major_dom"/>
</dbReference>